<dbReference type="Proteomes" id="UP000276133">
    <property type="component" value="Unassembled WGS sequence"/>
</dbReference>
<dbReference type="EMBL" id="REGN01000494">
    <property type="protein sequence ID" value="RNA41510.1"/>
    <property type="molecule type" value="Genomic_DNA"/>
</dbReference>
<evidence type="ECO:0000313" key="2">
    <source>
        <dbReference type="Proteomes" id="UP000276133"/>
    </source>
</evidence>
<organism evidence="1 2">
    <name type="scientific">Brachionus plicatilis</name>
    <name type="common">Marine rotifer</name>
    <name type="synonym">Brachionus muelleri</name>
    <dbReference type="NCBI Taxonomy" id="10195"/>
    <lineage>
        <taxon>Eukaryota</taxon>
        <taxon>Metazoa</taxon>
        <taxon>Spiralia</taxon>
        <taxon>Gnathifera</taxon>
        <taxon>Rotifera</taxon>
        <taxon>Eurotatoria</taxon>
        <taxon>Monogononta</taxon>
        <taxon>Pseudotrocha</taxon>
        <taxon>Ploima</taxon>
        <taxon>Brachionidae</taxon>
        <taxon>Brachionus</taxon>
    </lineage>
</organism>
<proteinExistence type="predicted"/>
<comment type="caution">
    <text evidence="1">The sequence shown here is derived from an EMBL/GenBank/DDBJ whole genome shotgun (WGS) entry which is preliminary data.</text>
</comment>
<protein>
    <submittedName>
        <fullName evidence="1">Uncharacterized protein</fullName>
    </submittedName>
</protein>
<name>A0A3M7T117_BRAPC</name>
<gene>
    <name evidence="1" type="ORF">BpHYR1_015491</name>
</gene>
<keyword evidence="2" id="KW-1185">Reference proteome</keyword>
<accession>A0A3M7T117</accession>
<dbReference type="AlphaFoldDB" id="A0A3M7T117"/>
<reference evidence="1 2" key="1">
    <citation type="journal article" date="2018" name="Sci. Rep.">
        <title>Genomic signatures of local adaptation to the degree of environmental predictability in rotifers.</title>
        <authorList>
            <person name="Franch-Gras L."/>
            <person name="Hahn C."/>
            <person name="Garcia-Roger E.M."/>
            <person name="Carmona M.J."/>
            <person name="Serra M."/>
            <person name="Gomez A."/>
        </authorList>
    </citation>
    <scope>NUCLEOTIDE SEQUENCE [LARGE SCALE GENOMIC DNA]</scope>
    <source>
        <strain evidence="1">HYR1</strain>
    </source>
</reference>
<sequence>MFASDCQLKFQSINLCGLSAFLGIIVAHKRCIELSCFSIQICVSGSLRIYYNNNNNKTTLDFSSPIPINLFFLNEKNLFNPQEFGRHILK</sequence>
<evidence type="ECO:0000313" key="1">
    <source>
        <dbReference type="EMBL" id="RNA41510.1"/>
    </source>
</evidence>